<dbReference type="PANTHER" id="PTHR22916:SF3">
    <property type="entry name" value="UDP-GLCNAC:BETAGAL BETA-1,3-N-ACETYLGLUCOSAMINYLTRANSFERASE-LIKE PROTEIN 1"/>
    <property type="match status" value="1"/>
</dbReference>
<dbReference type="RefSeq" id="WP_344714949.1">
    <property type="nucleotide sequence ID" value="NZ_BAABCB010000020.1"/>
</dbReference>
<evidence type="ECO:0000259" key="1">
    <source>
        <dbReference type="Pfam" id="PF00535"/>
    </source>
</evidence>
<dbReference type="SUPFAM" id="SSF53448">
    <property type="entry name" value="Nucleotide-diphospho-sugar transferases"/>
    <property type="match status" value="1"/>
</dbReference>
<organism evidence="2 3">
    <name type="scientific">Winogradskyella damuponensis</name>
    <dbReference type="NCBI Taxonomy" id="943939"/>
    <lineage>
        <taxon>Bacteria</taxon>
        <taxon>Pseudomonadati</taxon>
        <taxon>Bacteroidota</taxon>
        <taxon>Flavobacteriia</taxon>
        <taxon>Flavobacteriales</taxon>
        <taxon>Flavobacteriaceae</taxon>
        <taxon>Winogradskyella</taxon>
    </lineage>
</organism>
<evidence type="ECO:0000313" key="2">
    <source>
        <dbReference type="EMBL" id="GAA4244667.1"/>
    </source>
</evidence>
<dbReference type="Proteomes" id="UP001501682">
    <property type="component" value="Unassembled WGS sequence"/>
</dbReference>
<dbReference type="EMBL" id="BAABCB010000020">
    <property type="protein sequence ID" value="GAA4244667.1"/>
    <property type="molecule type" value="Genomic_DNA"/>
</dbReference>
<protein>
    <submittedName>
        <fullName evidence="2">Glycosyltransferase</fullName>
    </submittedName>
</protein>
<reference evidence="3" key="1">
    <citation type="journal article" date="2019" name="Int. J. Syst. Evol. Microbiol.">
        <title>The Global Catalogue of Microorganisms (GCM) 10K type strain sequencing project: providing services to taxonomists for standard genome sequencing and annotation.</title>
        <authorList>
            <consortium name="The Broad Institute Genomics Platform"/>
            <consortium name="The Broad Institute Genome Sequencing Center for Infectious Disease"/>
            <person name="Wu L."/>
            <person name="Ma J."/>
        </authorList>
    </citation>
    <scope>NUCLEOTIDE SEQUENCE [LARGE SCALE GENOMIC DNA]</scope>
    <source>
        <strain evidence="3">JCM 17633</strain>
    </source>
</reference>
<comment type="caution">
    <text evidence="2">The sequence shown here is derived from an EMBL/GenBank/DDBJ whole genome shotgun (WGS) entry which is preliminary data.</text>
</comment>
<proteinExistence type="predicted"/>
<dbReference type="PANTHER" id="PTHR22916">
    <property type="entry name" value="GLYCOSYLTRANSFERASE"/>
    <property type="match status" value="1"/>
</dbReference>
<sequence>MTKQPLVSIIIPTFNRAHLISETLDSVLNQTYPNWECIVVDDGSVDDTAEIMESYCKKDARFQYHHRSNSHLPGGNGARNYGFEVSKGDFIQWFDSDDLLLEEAIEMKILAVYSKPKPFDYALCGFETFGGEEYYRRAYNLDKLEKITQNFLEFAIVLNTPSILYSRKIVNNIRFKEDLSRAQDLDFNFRVLKQNRLKGINIQKVLIKTRMHQQSISHKFNENNINDVVSELSVWKEIYNYLLEESDEKNSNIALEKCIKNIKKILLKKHLSLFLKELNSLKSVNALLRLKLNAIGFTYYFFNKGDARYNKEINMFFNNTV</sequence>
<keyword evidence="3" id="KW-1185">Reference proteome</keyword>
<gene>
    <name evidence="2" type="ORF">GCM10022292_24230</name>
</gene>
<dbReference type="InterPro" id="IPR001173">
    <property type="entry name" value="Glyco_trans_2-like"/>
</dbReference>
<dbReference type="InterPro" id="IPR029044">
    <property type="entry name" value="Nucleotide-diphossugar_trans"/>
</dbReference>
<feature type="domain" description="Glycosyltransferase 2-like" evidence="1">
    <location>
        <begin position="8"/>
        <end position="159"/>
    </location>
</feature>
<dbReference type="Gene3D" id="3.90.550.10">
    <property type="entry name" value="Spore Coat Polysaccharide Biosynthesis Protein SpsA, Chain A"/>
    <property type="match status" value="1"/>
</dbReference>
<name>A0ABP8CY71_9FLAO</name>
<dbReference type="Pfam" id="PF00535">
    <property type="entry name" value="Glycos_transf_2"/>
    <property type="match status" value="1"/>
</dbReference>
<accession>A0ABP8CY71</accession>
<evidence type="ECO:0000313" key="3">
    <source>
        <dbReference type="Proteomes" id="UP001501682"/>
    </source>
</evidence>